<keyword evidence="12" id="KW-1185">Reference proteome</keyword>
<dbReference type="PROSITE" id="PS52015">
    <property type="entry name" value="TONB_CTD"/>
    <property type="match status" value="1"/>
</dbReference>
<organism evidence="11 12">
    <name type="scientific">Azoarcus taiwanensis</name>
    <dbReference type="NCBI Taxonomy" id="666964"/>
    <lineage>
        <taxon>Bacteria</taxon>
        <taxon>Pseudomonadati</taxon>
        <taxon>Pseudomonadota</taxon>
        <taxon>Betaproteobacteria</taxon>
        <taxon>Rhodocyclales</taxon>
        <taxon>Zoogloeaceae</taxon>
        <taxon>Azoarcus</taxon>
    </lineage>
</organism>
<feature type="non-terminal residue" evidence="11">
    <location>
        <position position="1"/>
    </location>
</feature>
<evidence type="ECO:0000256" key="7">
    <source>
        <dbReference type="ARBA" id="ARBA00022927"/>
    </source>
</evidence>
<evidence type="ECO:0000259" key="10">
    <source>
        <dbReference type="PROSITE" id="PS52015"/>
    </source>
</evidence>
<feature type="domain" description="TonB C-terminal" evidence="10">
    <location>
        <begin position="1"/>
        <end position="89"/>
    </location>
</feature>
<dbReference type="AlphaFoldDB" id="A0A972FH04"/>
<keyword evidence="8" id="KW-1133">Transmembrane helix</keyword>
<keyword evidence="5" id="KW-0997">Cell inner membrane</keyword>
<evidence type="ECO:0000256" key="9">
    <source>
        <dbReference type="ARBA" id="ARBA00023136"/>
    </source>
</evidence>
<evidence type="ECO:0000256" key="4">
    <source>
        <dbReference type="ARBA" id="ARBA00022475"/>
    </source>
</evidence>
<accession>A0A972FH04</accession>
<dbReference type="Pfam" id="PF03544">
    <property type="entry name" value="TonB_C"/>
    <property type="match status" value="1"/>
</dbReference>
<evidence type="ECO:0000256" key="3">
    <source>
        <dbReference type="ARBA" id="ARBA00022448"/>
    </source>
</evidence>
<dbReference type="InterPro" id="IPR051045">
    <property type="entry name" value="TonB-dependent_transducer"/>
</dbReference>
<reference evidence="11" key="1">
    <citation type="submission" date="2019-12" db="EMBL/GenBank/DDBJ databases">
        <title>Comparative genomics gives insights into the taxonomy of the Azoarcus-Aromatoleum group and reveals separate origins of nif in the plant-associated Azoarcus and non-plant-associated Aromatoleum sub-groups.</title>
        <authorList>
            <person name="Lafos M."/>
            <person name="Maluk M."/>
            <person name="Batista M."/>
            <person name="Junghare M."/>
            <person name="Carmona M."/>
            <person name="Faoro H."/>
            <person name="Cruz L.M."/>
            <person name="Battistoni F."/>
            <person name="De Souza E."/>
            <person name="Pedrosa F."/>
            <person name="Chen W.-M."/>
            <person name="Poole P.S."/>
            <person name="Dixon R.A."/>
            <person name="James E.K."/>
        </authorList>
    </citation>
    <scope>NUCLEOTIDE SEQUENCE</scope>
    <source>
        <strain evidence="11">NSC3</strain>
    </source>
</reference>
<evidence type="ECO:0000256" key="8">
    <source>
        <dbReference type="ARBA" id="ARBA00022989"/>
    </source>
</evidence>
<keyword evidence="7" id="KW-0653">Protein transport</keyword>
<gene>
    <name evidence="11" type="ORF">GPA21_19760</name>
</gene>
<sequence length="89" mass="9785">FDADYLRNPAPVYPPVSRRRGEQGEVRLRVWVNVAGAAERVAVHQSSGFSRLDEAAVRAVSEWRFVPARQGGRAVAAQVIVPVEFRLGG</sequence>
<keyword evidence="9" id="KW-0472">Membrane</keyword>
<evidence type="ECO:0000313" key="11">
    <source>
        <dbReference type="EMBL" id="NMG05177.1"/>
    </source>
</evidence>
<dbReference type="Gene3D" id="3.30.1150.10">
    <property type="match status" value="1"/>
</dbReference>
<comment type="subcellular location">
    <subcellularLocation>
        <location evidence="1">Cell inner membrane</location>
        <topology evidence="1">Single-pass membrane protein</topology>
        <orientation evidence="1">Periplasmic side</orientation>
    </subcellularLocation>
</comment>
<protein>
    <submittedName>
        <fullName evidence="11">TonB family protein</fullName>
    </submittedName>
</protein>
<comment type="caution">
    <text evidence="11">The sequence shown here is derived from an EMBL/GenBank/DDBJ whole genome shotgun (WGS) entry which is preliminary data.</text>
</comment>
<evidence type="ECO:0000256" key="1">
    <source>
        <dbReference type="ARBA" id="ARBA00004383"/>
    </source>
</evidence>
<dbReference type="NCBIfam" id="TIGR01352">
    <property type="entry name" value="tonB_Cterm"/>
    <property type="match status" value="1"/>
</dbReference>
<keyword evidence="3" id="KW-0813">Transport</keyword>
<keyword evidence="6" id="KW-0812">Transmembrane</keyword>
<comment type="similarity">
    <text evidence="2">Belongs to the TonB family.</text>
</comment>
<proteinExistence type="inferred from homology"/>
<dbReference type="Proteomes" id="UP000599523">
    <property type="component" value="Unassembled WGS sequence"/>
</dbReference>
<evidence type="ECO:0000256" key="2">
    <source>
        <dbReference type="ARBA" id="ARBA00006555"/>
    </source>
</evidence>
<dbReference type="PANTHER" id="PTHR33446:SF2">
    <property type="entry name" value="PROTEIN TONB"/>
    <property type="match status" value="1"/>
</dbReference>
<evidence type="ECO:0000256" key="5">
    <source>
        <dbReference type="ARBA" id="ARBA00022519"/>
    </source>
</evidence>
<name>A0A972FH04_9RHOO</name>
<evidence type="ECO:0000256" key="6">
    <source>
        <dbReference type="ARBA" id="ARBA00022692"/>
    </source>
</evidence>
<dbReference type="InterPro" id="IPR037682">
    <property type="entry name" value="TonB_C"/>
</dbReference>
<dbReference type="SUPFAM" id="SSF74653">
    <property type="entry name" value="TolA/TonB C-terminal domain"/>
    <property type="match status" value="1"/>
</dbReference>
<dbReference type="GO" id="GO:0031992">
    <property type="term" value="F:energy transducer activity"/>
    <property type="evidence" value="ECO:0007669"/>
    <property type="project" value="TreeGrafter"/>
</dbReference>
<dbReference type="EMBL" id="WTVM01000229">
    <property type="protein sequence ID" value="NMG05177.1"/>
    <property type="molecule type" value="Genomic_DNA"/>
</dbReference>
<evidence type="ECO:0000313" key="12">
    <source>
        <dbReference type="Proteomes" id="UP000599523"/>
    </source>
</evidence>
<dbReference type="PANTHER" id="PTHR33446">
    <property type="entry name" value="PROTEIN TONB-RELATED"/>
    <property type="match status" value="1"/>
</dbReference>
<dbReference type="GO" id="GO:0015031">
    <property type="term" value="P:protein transport"/>
    <property type="evidence" value="ECO:0007669"/>
    <property type="project" value="UniProtKB-KW"/>
</dbReference>
<dbReference type="InterPro" id="IPR006260">
    <property type="entry name" value="TonB/TolA_C"/>
</dbReference>
<dbReference type="GO" id="GO:0098797">
    <property type="term" value="C:plasma membrane protein complex"/>
    <property type="evidence" value="ECO:0007669"/>
    <property type="project" value="TreeGrafter"/>
</dbReference>
<dbReference type="RefSeq" id="WP_168989781.1">
    <property type="nucleotide sequence ID" value="NZ_CAWPHM010000143.1"/>
</dbReference>
<dbReference type="GO" id="GO:0055085">
    <property type="term" value="P:transmembrane transport"/>
    <property type="evidence" value="ECO:0007669"/>
    <property type="project" value="InterPro"/>
</dbReference>
<keyword evidence="4" id="KW-1003">Cell membrane</keyword>